<dbReference type="RefSeq" id="WP_097805288.1">
    <property type="nucleotide sequence ID" value="NZ_CBDIHF020000003.1"/>
</dbReference>
<dbReference type="OrthoDB" id="7354657at2"/>
<dbReference type="InterPro" id="IPR008719">
    <property type="entry name" value="N2O_reductase_NosL"/>
</dbReference>
<evidence type="ECO:0000313" key="1">
    <source>
        <dbReference type="EMBL" id="SMX44176.1"/>
    </source>
</evidence>
<dbReference type="Proteomes" id="UP000220836">
    <property type="component" value="Unassembled WGS sequence"/>
</dbReference>
<accession>A0A238KQ78</accession>
<organism evidence="1 2">
    <name type="scientific">Pelagimonas varians</name>
    <dbReference type="NCBI Taxonomy" id="696760"/>
    <lineage>
        <taxon>Bacteria</taxon>
        <taxon>Pseudomonadati</taxon>
        <taxon>Pseudomonadota</taxon>
        <taxon>Alphaproteobacteria</taxon>
        <taxon>Rhodobacterales</taxon>
        <taxon>Roseobacteraceae</taxon>
        <taxon>Pelagimonas</taxon>
    </lineage>
</organism>
<dbReference type="EMBL" id="FXYH01000010">
    <property type="protein sequence ID" value="SMX44176.1"/>
    <property type="molecule type" value="Genomic_DNA"/>
</dbReference>
<dbReference type="Gene3D" id="3.30.70.2050">
    <property type="match status" value="1"/>
</dbReference>
<reference evidence="1 2" key="1">
    <citation type="submission" date="2017-05" db="EMBL/GenBank/DDBJ databases">
        <authorList>
            <person name="Song R."/>
            <person name="Chenine A.L."/>
            <person name="Ruprecht R.M."/>
        </authorList>
    </citation>
    <scope>NUCLEOTIDE SEQUENCE [LARGE SCALE GENOMIC DNA]</scope>
    <source>
        <strain evidence="1 2">CECT 8663</strain>
    </source>
</reference>
<dbReference type="PROSITE" id="PS51257">
    <property type="entry name" value="PROKAR_LIPOPROTEIN"/>
    <property type="match status" value="1"/>
</dbReference>
<name>A0A238KQ78_9RHOB</name>
<dbReference type="SUPFAM" id="SSF160387">
    <property type="entry name" value="NosL/MerB-like"/>
    <property type="match status" value="1"/>
</dbReference>
<dbReference type="PANTHER" id="PTHR41247:SF1">
    <property type="entry name" value="HTH-TYPE TRANSCRIPTIONAL REPRESSOR YCNK"/>
    <property type="match status" value="1"/>
</dbReference>
<evidence type="ECO:0000313" key="2">
    <source>
        <dbReference type="Proteomes" id="UP000220836"/>
    </source>
</evidence>
<dbReference type="Gene3D" id="3.30.70.2060">
    <property type="match status" value="1"/>
</dbReference>
<dbReference type="Pfam" id="PF05573">
    <property type="entry name" value="NosL"/>
    <property type="match status" value="1"/>
</dbReference>
<sequence length="173" mass="18533">MKPLLLALAVLALSACQEEEAKAPPPPVEMTQEALSFFCQMNISDHGGPKAQLHLEGYPQPIFFAQVRDMVAYVKSPERDAKIIAIYVSDMNLAPSWDLPGTTNWITAEGAQYVVGAPVRGGMGAPEIVPFGNYEGAEAFVTKYGGQVLKMSEIPDDAALGAVDLAQVLETPL</sequence>
<keyword evidence="2" id="KW-1185">Reference proteome</keyword>
<proteinExistence type="predicted"/>
<dbReference type="PANTHER" id="PTHR41247">
    <property type="entry name" value="HTH-TYPE TRANSCRIPTIONAL REPRESSOR YCNK"/>
    <property type="match status" value="1"/>
</dbReference>
<protein>
    <submittedName>
        <fullName evidence="1">NosL</fullName>
    </submittedName>
</protein>
<gene>
    <name evidence="1" type="ORF">PEV8663_02808</name>
</gene>
<dbReference type="AlphaFoldDB" id="A0A238KQ78"/>